<dbReference type="EMBL" id="JAZGQL010000021">
    <property type="protein sequence ID" value="MEE6310109.1"/>
    <property type="molecule type" value="Genomic_DNA"/>
</dbReference>
<name>A0ABU7SK67_9ACTN</name>
<comment type="caution">
    <text evidence="2">The sequence shown here is derived from an EMBL/GenBank/DDBJ whole genome shotgun (WGS) entry which is preliminary data.</text>
</comment>
<feature type="transmembrane region" description="Helical" evidence="1">
    <location>
        <begin position="37"/>
        <end position="58"/>
    </location>
</feature>
<dbReference type="Proteomes" id="UP001339911">
    <property type="component" value="Unassembled WGS sequence"/>
</dbReference>
<keyword evidence="1" id="KW-1133">Transmembrane helix</keyword>
<accession>A0ABU7SK67</accession>
<keyword evidence="3" id="KW-1185">Reference proteome</keyword>
<protein>
    <recommendedName>
        <fullName evidence="4">Integral membrane protein</fullName>
    </recommendedName>
</protein>
<organism evidence="2 3">
    <name type="scientific">Plantactinospora veratri</name>
    <dbReference type="NCBI Taxonomy" id="1436122"/>
    <lineage>
        <taxon>Bacteria</taxon>
        <taxon>Bacillati</taxon>
        <taxon>Actinomycetota</taxon>
        <taxon>Actinomycetes</taxon>
        <taxon>Micromonosporales</taxon>
        <taxon>Micromonosporaceae</taxon>
        <taxon>Plantactinospora</taxon>
    </lineage>
</organism>
<evidence type="ECO:0000256" key="1">
    <source>
        <dbReference type="SAM" id="Phobius"/>
    </source>
</evidence>
<keyword evidence="1" id="KW-0472">Membrane</keyword>
<keyword evidence="1" id="KW-0812">Transmembrane</keyword>
<dbReference type="RefSeq" id="WP_331210338.1">
    <property type="nucleotide sequence ID" value="NZ_JAZGQL010000021.1"/>
</dbReference>
<evidence type="ECO:0000313" key="2">
    <source>
        <dbReference type="EMBL" id="MEE6310109.1"/>
    </source>
</evidence>
<gene>
    <name evidence="2" type="ORF">V1634_25060</name>
</gene>
<sequence>MKGWLPLTLGLLAVVVGAVWTLQGLGRLGGSVMTGEPLWAVIGPVVVVAGLVLVVLGLRARNRGTPPP</sequence>
<reference evidence="2 3" key="1">
    <citation type="submission" date="2024-01" db="EMBL/GenBank/DDBJ databases">
        <title>Genome insights into Plantactinospora veratri sp. nov.</title>
        <authorList>
            <person name="Wang L."/>
        </authorList>
    </citation>
    <scope>NUCLEOTIDE SEQUENCE [LARGE SCALE GENOMIC DNA]</scope>
    <source>
        <strain evidence="2 3">NEAU-FHS4</strain>
    </source>
</reference>
<evidence type="ECO:0000313" key="3">
    <source>
        <dbReference type="Proteomes" id="UP001339911"/>
    </source>
</evidence>
<evidence type="ECO:0008006" key="4">
    <source>
        <dbReference type="Google" id="ProtNLM"/>
    </source>
</evidence>
<proteinExistence type="predicted"/>